<comment type="caution">
    <text evidence="3">The sequence shown here is derived from an EMBL/GenBank/DDBJ whole genome shotgun (WGS) entry which is preliminary data.</text>
</comment>
<sequence>MPFARAIDADIHYEDSGGNGPVVLLAHEFFMDRTMFAAQMAALAPEYRIVSWDARGHGDTRDEGLPFTYWTAARDALTVLDHLGAEQAVIGGSAQGGFTALRAALLAPERISALILISTEANGPTPRQSEETKKFLDKWYDDESRAGAADQLASWLIGDDDRHRRIWSTHWQMRSRAGIDVAAGCLLSRESVVERLPEITCPALVIHATHSGITDDRARELAHGIADSTYLEIAGARPAVTMTHPEPVNSAIRQFLHTSLVPGRSRPSVSGERGFRRHSPLLRHEPLEY</sequence>
<gene>
    <name evidence="3" type="ORF">GCM10023318_56960</name>
</gene>
<dbReference type="PRINTS" id="PR00111">
    <property type="entry name" value="ABHYDROLASE"/>
</dbReference>
<evidence type="ECO:0000313" key="4">
    <source>
        <dbReference type="Proteomes" id="UP001500603"/>
    </source>
</evidence>
<keyword evidence="1" id="KW-0378">Hydrolase</keyword>
<protein>
    <recommendedName>
        <fullName evidence="2">AB hydrolase-1 domain-containing protein</fullName>
    </recommendedName>
</protein>
<name>A0ABP9L142_9NOCA</name>
<dbReference type="EMBL" id="BAABJM010000008">
    <property type="protein sequence ID" value="GAA5067618.1"/>
    <property type="molecule type" value="Genomic_DNA"/>
</dbReference>
<dbReference type="InterPro" id="IPR029058">
    <property type="entry name" value="AB_hydrolase_fold"/>
</dbReference>
<evidence type="ECO:0000313" key="3">
    <source>
        <dbReference type="EMBL" id="GAA5067618.1"/>
    </source>
</evidence>
<dbReference type="Pfam" id="PF00561">
    <property type="entry name" value="Abhydrolase_1"/>
    <property type="match status" value="1"/>
</dbReference>
<proteinExistence type="predicted"/>
<dbReference type="PANTHER" id="PTHR43798">
    <property type="entry name" value="MONOACYLGLYCEROL LIPASE"/>
    <property type="match status" value="1"/>
</dbReference>
<reference evidence="4" key="1">
    <citation type="journal article" date="2019" name="Int. J. Syst. Evol. Microbiol.">
        <title>The Global Catalogue of Microorganisms (GCM) 10K type strain sequencing project: providing services to taxonomists for standard genome sequencing and annotation.</title>
        <authorList>
            <consortium name="The Broad Institute Genomics Platform"/>
            <consortium name="The Broad Institute Genome Sequencing Center for Infectious Disease"/>
            <person name="Wu L."/>
            <person name="Ma J."/>
        </authorList>
    </citation>
    <scope>NUCLEOTIDE SEQUENCE [LARGE SCALE GENOMIC DNA]</scope>
    <source>
        <strain evidence="4">JCM 18298</strain>
    </source>
</reference>
<dbReference type="Proteomes" id="UP001500603">
    <property type="component" value="Unassembled WGS sequence"/>
</dbReference>
<organism evidence="3 4">
    <name type="scientific">Nocardia callitridis</name>
    <dbReference type="NCBI Taxonomy" id="648753"/>
    <lineage>
        <taxon>Bacteria</taxon>
        <taxon>Bacillati</taxon>
        <taxon>Actinomycetota</taxon>
        <taxon>Actinomycetes</taxon>
        <taxon>Mycobacteriales</taxon>
        <taxon>Nocardiaceae</taxon>
        <taxon>Nocardia</taxon>
    </lineage>
</organism>
<feature type="domain" description="AB hydrolase-1" evidence="2">
    <location>
        <begin position="21"/>
        <end position="244"/>
    </location>
</feature>
<keyword evidence="4" id="KW-1185">Reference proteome</keyword>
<dbReference type="InterPro" id="IPR050266">
    <property type="entry name" value="AB_hydrolase_sf"/>
</dbReference>
<evidence type="ECO:0000256" key="1">
    <source>
        <dbReference type="ARBA" id="ARBA00022801"/>
    </source>
</evidence>
<dbReference type="Gene3D" id="3.40.50.1820">
    <property type="entry name" value="alpha/beta hydrolase"/>
    <property type="match status" value="1"/>
</dbReference>
<dbReference type="SUPFAM" id="SSF53474">
    <property type="entry name" value="alpha/beta-Hydrolases"/>
    <property type="match status" value="1"/>
</dbReference>
<evidence type="ECO:0000259" key="2">
    <source>
        <dbReference type="Pfam" id="PF00561"/>
    </source>
</evidence>
<dbReference type="PANTHER" id="PTHR43798:SF31">
    <property type="entry name" value="AB HYDROLASE SUPERFAMILY PROTEIN YCLE"/>
    <property type="match status" value="1"/>
</dbReference>
<dbReference type="InterPro" id="IPR000073">
    <property type="entry name" value="AB_hydrolase_1"/>
</dbReference>
<accession>A0ABP9L142</accession>
<dbReference type="RefSeq" id="WP_345499357.1">
    <property type="nucleotide sequence ID" value="NZ_BAABJM010000008.1"/>
</dbReference>